<evidence type="ECO:0000313" key="2">
    <source>
        <dbReference type="Proteomes" id="UP001280121"/>
    </source>
</evidence>
<name>A0AAD9TPV9_9ROSI</name>
<dbReference type="PANTHER" id="PTHR46932">
    <property type="entry name" value="HEAVY METAL-ASSOCIATED ISOPRENYLATED PLANT PROTEIN 47"/>
    <property type="match status" value="1"/>
</dbReference>
<comment type="caution">
    <text evidence="1">The sequence shown here is derived from an EMBL/GenBank/DDBJ whole genome shotgun (WGS) entry which is preliminary data.</text>
</comment>
<dbReference type="PANTHER" id="PTHR46932:SF12">
    <property type="entry name" value="HEAVY METAL-ASSOCIATED ISOPRENYLATED PLANT PROTEIN 47"/>
    <property type="match status" value="1"/>
</dbReference>
<sequence length="98" mass="10968">MNEMQTHLLILYVSQRLCNGVGVISVAWEGEDKDKVVVIGDGVDAVTLTRSLSKKLGFADLLFIQQKIVIMLKLKCDKCRSKAMKIATVVDGWCYMFV</sequence>
<dbReference type="Gene3D" id="3.30.70.100">
    <property type="match status" value="2"/>
</dbReference>
<proteinExistence type="predicted"/>
<reference evidence="1" key="1">
    <citation type="journal article" date="2023" name="Plant J.">
        <title>Genome sequences and population genomics provide insights into the demographic history, inbreeding, and mutation load of two 'living fossil' tree species of Dipteronia.</title>
        <authorList>
            <person name="Feng Y."/>
            <person name="Comes H.P."/>
            <person name="Chen J."/>
            <person name="Zhu S."/>
            <person name="Lu R."/>
            <person name="Zhang X."/>
            <person name="Li P."/>
            <person name="Qiu J."/>
            <person name="Olsen K.M."/>
            <person name="Qiu Y."/>
        </authorList>
    </citation>
    <scope>NUCLEOTIDE SEQUENCE</scope>
    <source>
        <strain evidence="1">KIB01</strain>
    </source>
</reference>
<dbReference type="EMBL" id="JANJYI010000008">
    <property type="protein sequence ID" value="KAK2639926.1"/>
    <property type="molecule type" value="Genomic_DNA"/>
</dbReference>
<keyword evidence="2" id="KW-1185">Reference proteome</keyword>
<protein>
    <submittedName>
        <fullName evidence="1">Uncharacterized protein</fullName>
    </submittedName>
</protein>
<dbReference type="AlphaFoldDB" id="A0AAD9TPV9"/>
<dbReference type="InterPro" id="IPR042885">
    <property type="entry name" value="HIPP47/16"/>
</dbReference>
<gene>
    <name evidence="1" type="ORF">Ddye_027721</name>
</gene>
<evidence type="ECO:0000313" key="1">
    <source>
        <dbReference type="EMBL" id="KAK2639926.1"/>
    </source>
</evidence>
<accession>A0AAD9TPV9</accession>
<organism evidence="1 2">
    <name type="scientific">Dipteronia dyeriana</name>
    <dbReference type="NCBI Taxonomy" id="168575"/>
    <lineage>
        <taxon>Eukaryota</taxon>
        <taxon>Viridiplantae</taxon>
        <taxon>Streptophyta</taxon>
        <taxon>Embryophyta</taxon>
        <taxon>Tracheophyta</taxon>
        <taxon>Spermatophyta</taxon>
        <taxon>Magnoliopsida</taxon>
        <taxon>eudicotyledons</taxon>
        <taxon>Gunneridae</taxon>
        <taxon>Pentapetalae</taxon>
        <taxon>rosids</taxon>
        <taxon>malvids</taxon>
        <taxon>Sapindales</taxon>
        <taxon>Sapindaceae</taxon>
        <taxon>Hippocastanoideae</taxon>
        <taxon>Acereae</taxon>
        <taxon>Dipteronia</taxon>
    </lineage>
</organism>
<dbReference type="Proteomes" id="UP001280121">
    <property type="component" value="Unassembled WGS sequence"/>
</dbReference>